<keyword evidence="3" id="KW-1185">Reference proteome</keyword>
<protein>
    <recommendedName>
        <fullName evidence="1">APO domain-containing protein</fullName>
    </recommendedName>
</protein>
<accession>A0A8J5I6R7</accession>
<sequence length="341" mass="38877">MPARARSDSATNNKAINWCTAIHHRGCSSLESRKATAGSSHYASKIDWNKLRPIIINRIRNRVNDYPIKSMIPVAKDVLKSQEILWKGVSFLLNVIPVKACNSCPEVYIGKTGHQINTCRGFKKRAKNLPHQWTEGKLIDILPRVESYHLQHMRKSMIKHDQRFDLPRVPAILELCHQAGVEIPDEILYSYSRESYDSIEYPGQVATLLGEDIQSIAVTTLDAWENLRLGLQKLLFVYPVKVCQYCSEIHVGPTGHKVRVCGLFKHESWRGIHKWKRAEVDDLVPPKVVWHRRPQDPPVLADNGRNFYGHAPAVVELCIQAGARVHPKYFCMMKIHGFPGN</sequence>
<feature type="domain" description="APO" evidence="1">
    <location>
        <begin position="242"/>
        <end position="327"/>
    </location>
</feature>
<evidence type="ECO:0000259" key="1">
    <source>
        <dbReference type="PROSITE" id="PS51499"/>
    </source>
</evidence>
<dbReference type="Pfam" id="PF05634">
    <property type="entry name" value="APO_RNA-bind"/>
    <property type="match status" value="2"/>
</dbReference>
<proteinExistence type="predicted"/>
<dbReference type="GO" id="GO:0003723">
    <property type="term" value="F:RNA binding"/>
    <property type="evidence" value="ECO:0007669"/>
    <property type="project" value="InterPro"/>
</dbReference>
<evidence type="ECO:0000313" key="3">
    <source>
        <dbReference type="Proteomes" id="UP000734854"/>
    </source>
</evidence>
<reference evidence="2 3" key="1">
    <citation type="submission" date="2020-08" db="EMBL/GenBank/DDBJ databases">
        <title>Plant Genome Project.</title>
        <authorList>
            <person name="Zhang R.-G."/>
        </authorList>
    </citation>
    <scope>NUCLEOTIDE SEQUENCE [LARGE SCALE GENOMIC DNA]</scope>
    <source>
        <tissue evidence="2">Rhizome</tissue>
    </source>
</reference>
<name>A0A8J5I6R7_ZINOF</name>
<dbReference type="AlphaFoldDB" id="A0A8J5I6R7"/>
<dbReference type="EMBL" id="JACMSC010000001">
    <property type="protein sequence ID" value="KAG6538491.1"/>
    <property type="molecule type" value="Genomic_DNA"/>
</dbReference>
<gene>
    <name evidence="2" type="ORF">ZIOFF_003614</name>
</gene>
<dbReference type="InterPro" id="IPR023342">
    <property type="entry name" value="APO_dom"/>
</dbReference>
<dbReference type="PROSITE" id="PS51499">
    <property type="entry name" value="APO"/>
    <property type="match status" value="2"/>
</dbReference>
<feature type="domain" description="APO" evidence="1">
    <location>
        <begin position="100"/>
        <end position="185"/>
    </location>
</feature>
<evidence type="ECO:0000313" key="2">
    <source>
        <dbReference type="EMBL" id="KAG6538491.1"/>
    </source>
</evidence>
<organism evidence="2 3">
    <name type="scientific">Zingiber officinale</name>
    <name type="common">Ginger</name>
    <name type="synonym">Amomum zingiber</name>
    <dbReference type="NCBI Taxonomy" id="94328"/>
    <lineage>
        <taxon>Eukaryota</taxon>
        <taxon>Viridiplantae</taxon>
        <taxon>Streptophyta</taxon>
        <taxon>Embryophyta</taxon>
        <taxon>Tracheophyta</taxon>
        <taxon>Spermatophyta</taxon>
        <taxon>Magnoliopsida</taxon>
        <taxon>Liliopsida</taxon>
        <taxon>Zingiberales</taxon>
        <taxon>Zingiberaceae</taxon>
        <taxon>Zingiber</taxon>
    </lineage>
</organism>
<comment type="caution">
    <text evidence="2">The sequence shown here is derived from an EMBL/GenBank/DDBJ whole genome shotgun (WGS) entry which is preliminary data.</text>
</comment>
<dbReference type="Proteomes" id="UP000734854">
    <property type="component" value="Unassembled WGS sequence"/>
</dbReference>